<accession>A0A0T7ANV6</accession>
<evidence type="ECO:0000313" key="3">
    <source>
        <dbReference type="Proteomes" id="UP000217431"/>
    </source>
</evidence>
<keyword evidence="1" id="KW-0732">Signal</keyword>
<organism evidence="2 3">
    <name type="scientific">Prevotella intermedia</name>
    <dbReference type="NCBI Taxonomy" id="28131"/>
    <lineage>
        <taxon>Bacteria</taxon>
        <taxon>Pseudomonadati</taxon>
        <taxon>Bacteroidota</taxon>
        <taxon>Bacteroidia</taxon>
        <taxon>Bacteroidales</taxon>
        <taxon>Prevotellaceae</taxon>
        <taxon>Prevotella</taxon>
    </lineage>
</organism>
<gene>
    <name evidence="2" type="ORF">PIOMA14_II_0215</name>
</gene>
<protein>
    <recommendedName>
        <fullName evidence="4">Fimbrillin family protein</fullName>
    </recommendedName>
</protein>
<proteinExistence type="predicted"/>
<name>A0A0T7ANV6_PREIN</name>
<feature type="chain" id="PRO_5006677931" description="Fimbrillin family protein" evidence="1">
    <location>
        <begin position="23"/>
        <end position="541"/>
    </location>
</feature>
<dbReference type="Proteomes" id="UP000217431">
    <property type="component" value="Chromosome II"/>
</dbReference>
<dbReference type="RefSeq" id="WP_096408381.1">
    <property type="nucleotide sequence ID" value="NZ_AP014598.1"/>
</dbReference>
<dbReference type="EMBL" id="AP014598">
    <property type="protein sequence ID" value="BAU18720.1"/>
    <property type="molecule type" value="Genomic_DNA"/>
</dbReference>
<evidence type="ECO:0000313" key="2">
    <source>
        <dbReference type="EMBL" id="BAU18720.1"/>
    </source>
</evidence>
<sequence>MKHLWSLALVVGLFAFTSCSNENEEVVEQQHYGQTRGADEKATAFISDDNAVTSDAATRTVGVYTGSSIKFYWTSGDKLWIKESTLKQSVKDDIDERIAANGNGRAEMAKFYFQGVYTNPTYLLRYTGNGNDSGDKVTIKASQSQVNPNNARHLGTDGDCGTATAHRQANGTYLFSVNHKAAYITFAPYYSKEKLDNSVSITNIRVTANENLAGTYPFDDNGIQTSTVYNPSKSVTLALNNTFKVLHVSDYTMNGAIMVVAPGTYTNFTIEYTLSDSRTGVSGTISKTYNSLTLDAGKNKVVKYDFAMNRYPMEYYMWDPGKHYWNGYTGTLPITDNEKASFPAQGTNRYFNGNGVNLYAVNACRICPNANEATLYAFRGDPHWDGKTLWVMNHHLYIGGMWFKKLQYIEGGYASPVTRYPDGHDYRQNSEWRNWDELTPAKYHDKWINRPAQGKPQNTSKYFFLPAMGYLDNHNSEGQLKIGAYGTYFGFYNGYNGAYWTSTSVRKTNTSLQAVSLHFSHSEVGLEVDDRKWAYPIFRIQ</sequence>
<dbReference type="AlphaFoldDB" id="A0A0T7ANV6"/>
<reference evidence="2 3" key="1">
    <citation type="journal article" date="2016" name="DNA Res.">
        <title>The complete genome sequencing of Prevotella intermedia strain OMA14 and a subsequent fine-scale, intra-species genomic comparison reveal an unusual amplification of conjugative and mobile transposons and identify a novel Prevotella-lineage-specific repeat.</title>
        <authorList>
            <person name="Naito M."/>
            <person name="Ogura Y."/>
            <person name="Itoh T."/>
            <person name="Shoji M."/>
            <person name="Okamoto M."/>
            <person name="Hayashi T."/>
            <person name="Nakayama K."/>
        </authorList>
    </citation>
    <scope>NUCLEOTIDE SEQUENCE [LARGE SCALE GENOMIC DNA]</scope>
    <source>
        <strain evidence="2 3">OMA14</strain>
    </source>
</reference>
<evidence type="ECO:0008006" key="4">
    <source>
        <dbReference type="Google" id="ProtNLM"/>
    </source>
</evidence>
<dbReference type="PROSITE" id="PS51257">
    <property type="entry name" value="PROKAR_LIPOPROTEIN"/>
    <property type="match status" value="1"/>
</dbReference>
<evidence type="ECO:0000256" key="1">
    <source>
        <dbReference type="SAM" id="SignalP"/>
    </source>
</evidence>
<feature type="signal peptide" evidence="1">
    <location>
        <begin position="1"/>
        <end position="22"/>
    </location>
</feature>